<reference evidence="5 6" key="1">
    <citation type="submission" date="2018-08" db="EMBL/GenBank/DDBJ databases">
        <title>A genome reference for cultivated species of the human gut microbiota.</title>
        <authorList>
            <person name="Zou Y."/>
            <person name="Xue W."/>
            <person name="Luo G."/>
        </authorList>
    </citation>
    <scope>NUCLEOTIDE SEQUENCE [LARGE SCALE GENOMIC DNA]</scope>
    <source>
        <strain evidence="1 5">AF19-10AC</strain>
        <strain evidence="3 7">AF31-23</strain>
        <strain evidence="2 6">AF36-16BH</strain>
    </source>
</reference>
<dbReference type="Proteomes" id="UP000284772">
    <property type="component" value="Unassembled WGS sequence"/>
</dbReference>
<evidence type="ECO:0000313" key="4">
    <source>
        <dbReference type="EMBL" id="RYT81535.1"/>
    </source>
</evidence>
<organism evidence="2 6">
    <name type="scientific">Bacteroides intestinalis</name>
    <dbReference type="NCBI Taxonomy" id="329854"/>
    <lineage>
        <taxon>Bacteria</taxon>
        <taxon>Pseudomonadati</taxon>
        <taxon>Bacteroidota</taxon>
        <taxon>Bacteroidia</taxon>
        <taxon>Bacteroidales</taxon>
        <taxon>Bacteroidaceae</taxon>
        <taxon>Bacteroides</taxon>
    </lineage>
</organism>
<dbReference type="EMBL" id="QRPE01000001">
    <property type="protein sequence ID" value="RHL96626.1"/>
    <property type="molecule type" value="Genomic_DNA"/>
</dbReference>
<sequence>MIDQYIPCPVCKTQIPIDLHLLVQGMQFSCPNCQAAIGLSTESRPIVNEAVDNFEKLKKLSPQKE</sequence>
<dbReference type="GeneID" id="26158671"/>
<name>A0A3E4KVF1_9BACE</name>
<evidence type="ECO:0000313" key="6">
    <source>
        <dbReference type="Proteomes" id="UP000285013"/>
    </source>
</evidence>
<dbReference type="EMBL" id="QRWT01000001">
    <property type="protein sequence ID" value="RGT58375.1"/>
    <property type="molecule type" value="Genomic_DNA"/>
</dbReference>
<dbReference type="EMBL" id="QRQM01000022">
    <property type="protein sequence ID" value="RHN04401.1"/>
    <property type="molecule type" value="Genomic_DNA"/>
</dbReference>
<evidence type="ECO:0000313" key="3">
    <source>
        <dbReference type="EMBL" id="RHN04401.1"/>
    </source>
</evidence>
<dbReference type="RefSeq" id="WP_007661287.1">
    <property type="nucleotide sequence ID" value="NZ_BAABZC010000001.1"/>
</dbReference>
<dbReference type="AlphaFoldDB" id="A0A3E4KVF1"/>
<dbReference type="EMBL" id="RCXO01000005">
    <property type="protein sequence ID" value="RYT81535.1"/>
    <property type="molecule type" value="Genomic_DNA"/>
</dbReference>
<evidence type="ECO:0000313" key="8">
    <source>
        <dbReference type="Proteomes" id="UP000291191"/>
    </source>
</evidence>
<reference evidence="4 8" key="2">
    <citation type="journal article" date="2019" name="Science, e1252229">
        <title>Invertible promoters mediate bacterial phase variation, antibiotic resistance, and host adaptation in the gut.</title>
        <authorList>
            <person name="Jiang X."/>
            <person name="Hall A.B."/>
            <person name="Arthur T.D."/>
            <person name="Plichta D.R."/>
            <person name="Covington C.T."/>
            <person name="Poyet M."/>
            <person name="Crothers J."/>
            <person name="Moses P.L."/>
            <person name="Tolonen A.C."/>
            <person name="Vlamakis H."/>
            <person name="Alm E.J."/>
            <person name="Xavier R.J."/>
        </authorList>
    </citation>
    <scope>NUCLEOTIDE SEQUENCE [LARGE SCALE GENOMIC DNA]</scope>
    <source>
        <strain evidence="8">bf_0095</strain>
        <strain evidence="4">Bf_0095</strain>
    </source>
</reference>
<dbReference type="Gene3D" id="2.20.28.160">
    <property type="match status" value="1"/>
</dbReference>
<accession>A0A3E4KVF1</accession>
<dbReference type="OrthoDB" id="771388at2"/>
<comment type="caution">
    <text evidence="2">The sequence shown here is derived from an EMBL/GenBank/DDBJ whole genome shotgun (WGS) entry which is preliminary data.</text>
</comment>
<dbReference type="Proteomes" id="UP000285013">
    <property type="component" value="Unassembled WGS sequence"/>
</dbReference>
<gene>
    <name evidence="1" type="ORF">DWX27_01320</name>
    <name evidence="3" type="ORF">DWZ32_17365</name>
    <name evidence="2" type="ORF">DWZ95_00965</name>
    <name evidence="4" type="ORF">EAJ06_05610</name>
</gene>
<proteinExistence type="predicted"/>
<evidence type="ECO:0000313" key="2">
    <source>
        <dbReference type="EMBL" id="RHL96626.1"/>
    </source>
</evidence>
<keyword evidence="8" id="KW-1185">Reference proteome</keyword>
<evidence type="ECO:0000313" key="7">
    <source>
        <dbReference type="Proteomes" id="UP000286003"/>
    </source>
</evidence>
<evidence type="ECO:0000313" key="5">
    <source>
        <dbReference type="Proteomes" id="UP000284772"/>
    </source>
</evidence>
<evidence type="ECO:0000313" key="1">
    <source>
        <dbReference type="EMBL" id="RGT58375.1"/>
    </source>
</evidence>
<dbReference type="Proteomes" id="UP000286003">
    <property type="component" value="Unassembled WGS sequence"/>
</dbReference>
<dbReference type="Proteomes" id="UP000291191">
    <property type="component" value="Unassembled WGS sequence"/>
</dbReference>
<protein>
    <submittedName>
        <fullName evidence="2">Uncharacterized protein</fullName>
    </submittedName>
</protein>